<dbReference type="OrthoDB" id="432970at2759"/>
<evidence type="ECO:0000313" key="2">
    <source>
        <dbReference type="Proteomes" id="UP000310158"/>
    </source>
</evidence>
<evidence type="ECO:0000313" key="1">
    <source>
        <dbReference type="EMBL" id="THH18329.1"/>
    </source>
</evidence>
<sequence length="346" mass="39800">MMDYIKMYTGITRMNVDDTESHPDDFQNNITRAFSRLERFPIADVEEKARQGDREMIIELGLRKHTGCQTPKDQNEAVRLWESLLPIPLDLSETFSMGTASLCLVSHHMSKYDESRDGKDLINAARCADCAAMLDATSPTMLYAAKLLDRTLRAFDTGDHQLDANGVATIKRATAEFESLWAVFERRSRAVEREELKREMKVRRAPNRYECARDGCGIQANSQRTLLREQTGRRINLTARANKERLRRLSLFHFPPISAFFRRTLQVQTTQAVVHRGKKCRKKEKGKEWRVNVPTPDGRSEMQISTQSVDLETMKLLQDVAYRAQRDGVARAREYLHSLEDEDSVD</sequence>
<organism evidence="1 2">
    <name type="scientific">Bondarzewia mesenterica</name>
    <dbReference type="NCBI Taxonomy" id="1095465"/>
    <lineage>
        <taxon>Eukaryota</taxon>
        <taxon>Fungi</taxon>
        <taxon>Dikarya</taxon>
        <taxon>Basidiomycota</taxon>
        <taxon>Agaricomycotina</taxon>
        <taxon>Agaricomycetes</taxon>
        <taxon>Russulales</taxon>
        <taxon>Bondarzewiaceae</taxon>
        <taxon>Bondarzewia</taxon>
    </lineage>
</organism>
<keyword evidence="2" id="KW-1185">Reference proteome</keyword>
<accession>A0A4S4M011</accession>
<comment type="caution">
    <text evidence="1">The sequence shown here is derived from an EMBL/GenBank/DDBJ whole genome shotgun (WGS) entry which is preliminary data.</text>
</comment>
<reference evidence="1 2" key="1">
    <citation type="submission" date="2019-02" db="EMBL/GenBank/DDBJ databases">
        <title>Genome sequencing of the rare red list fungi Bondarzewia mesenterica.</title>
        <authorList>
            <person name="Buettner E."/>
            <person name="Kellner H."/>
        </authorList>
    </citation>
    <scope>NUCLEOTIDE SEQUENCE [LARGE SCALE GENOMIC DNA]</scope>
    <source>
        <strain evidence="1 2">DSM 108281</strain>
    </source>
</reference>
<proteinExistence type="predicted"/>
<protein>
    <submittedName>
        <fullName evidence="1">Uncharacterized protein</fullName>
    </submittedName>
</protein>
<dbReference type="EMBL" id="SGPL01000079">
    <property type="protein sequence ID" value="THH18329.1"/>
    <property type="molecule type" value="Genomic_DNA"/>
</dbReference>
<dbReference type="Proteomes" id="UP000310158">
    <property type="component" value="Unassembled WGS sequence"/>
</dbReference>
<dbReference type="AlphaFoldDB" id="A0A4S4M011"/>
<gene>
    <name evidence="1" type="ORF">EW146_g2622</name>
</gene>
<name>A0A4S4M011_9AGAM</name>